<feature type="compositionally biased region" description="Low complexity" evidence="1">
    <location>
        <begin position="155"/>
        <end position="171"/>
    </location>
</feature>
<proteinExistence type="predicted"/>
<feature type="region of interest" description="Disordered" evidence="1">
    <location>
        <begin position="445"/>
        <end position="505"/>
    </location>
</feature>
<protein>
    <recommendedName>
        <fullName evidence="4">J domain-containing protein</fullName>
    </recommendedName>
</protein>
<feature type="compositionally biased region" description="Basic and acidic residues" evidence="1">
    <location>
        <begin position="208"/>
        <end position="225"/>
    </location>
</feature>
<evidence type="ECO:0000313" key="2">
    <source>
        <dbReference type="EMBL" id="KAL1527091.1"/>
    </source>
</evidence>
<feature type="compositionally biased region" description="Basic residues" evidence="1">
    <location>
        <begin position="471"/>
        <end position="485"/>
    </location>
</feature>
<feature type="region of interest" description="Disordered" evidence="1">
    <location>
        <begin position="836"/>
        <end position="865"/>
    </location>
</feature>
<name>A0AB34JYQ5_PRYPA</name>
<feature type="compositionally biased region" description="Basic and acidic residues" evidence="1">
    <location>
        <begin position="181"/>
        <end position="194"/>
    </location>
</feature>
<keyword evidence="3" id="KW-1185">Reference proteome</keyword>
<dbReference type="SUPFAM" id="SSF46565">
    <property type="entry name" value="Chaperone J-domain"/>
    <property type="match status" value="1"/>
</dbReference>
<comment type="caution">
    <text evidence="2">The sequence shown here is derived from an EMBL/GenBank/DDBJ whole genome shotgun (WGS) entry which is preliminary data.</text>
</comment>
<feature type="compositionally biased region" description="Low complexity" evidence="1">
    <location>
        <begin position="445"/>
        <end position="463"/>
    </location>
</feature>
<reference evidence="2 3" key="1">
    <citation type="journal article" date="2024" name="Science">
        <title>Giant polyketide synthase enzymes in the biosynthesis of giant marine polyether toxins.</title>
        <authorList>
            <person name="Fallon T.R."/>
            <person name="Shende V.V."/>
            <person name="Wierzbicki I.H."/>
            <person name="Pendleton A.L."/>
            <person name="Watervoot N.F."/>
            <person name="Auber R.P."/>
            <person name="Gonzalez D.J."/>
            <person name="Wisecaver J.H."/>
            <person name="Moore B.S."/>
        </authorList>
    </citation>
    <scope>NUCLEOTIDE SEQUENCE [LARGE SCALE GENOMIC DNA]</scope>
    <source>
        <strain evidence="2 3">12B1</strain>
    </source>
</reference>
<dbReference type="Proteomes" id="UP001515480">
    <property type="component" value="Unassembled WGS sequence"/>
</dbReference>
<dbReference type="AlphaFoldDB" id="A0AB34JYQ5"/>
<feature type="compositionally biased region" description="Low complexity" evidence="1">
    <location>
        <begin position="638"/>
        <end position="656"/>
    </location>
</feature>
<organism evidence="2 3">
    <name type="scientific">Prymnesium parvum</name>
    <name type="common">Toxic golden alga</name>
    <dbReference type="NCBI Taxonomy" id="97485"/>
    <lineage>
        <taxon>Eukaryota</taxon>
        <taxon>Haptista</taxon>
        <taxon>Haptophyta</taxon>
        <taxon>Prymnesiophyceae</taxon>
        <taxon>Prymnesiales</taxon>
        <taxon>Prymnesiaceae</taxon>
        <taxon>Prymnesium</taxon>
    </lineage>
</organism>
<sequence>MGFQSTEEAVEHILRFQWNEYSMLKLLPGCGSAAAESSFRKVSKFLHPDRTKASGAVEAFELALQARDGVKANETLLEQRKNIGGPSGEFKRWQPPVTAPVDKPRNSSAAPKKTSAAAKKKEGGAAAKKEGGAAAKKEGGAGAKKKGAAHDEKGSPTSRGGPSRPSGRTPSAANGPATKGDAPRTHEAAGDGRPRQGAPEPRPSAGEGAEKPADTPESTNKRCAEEQPQGEAPPKRSNAQGDGRSDGAGGGRPRAGASRVEVSLRAWAAEVVPKRTHGLAPLTVYLKDTLPQPIKGEALVGARVRVWWDGNRKWFKGRVEEFSAKGGVRQYKVHYDDGEQRWHALEEHLGDTTNLDAWDFEAEWVAPLLPADAAASQAAKAPAASQAAKAPAASQAAKAPAASQAAKAPAASQAAKAPAASQAAKAPAASQAAKAPAASQAAKAPAASQAAKARAASQAAKAPAAPPAAPKRARAAPKARPRPRPAPRPQSAAPRSPELPPSVLRERTHGLAPPKVYLKDMLAQPIKGEALVGARVQVWWHGNEAWFEGRVEEYRAEEGTREYRVLYEKGEERWHELEEELGDATNQEAWDFEPEWLSAHLAATISAAAAPSAAPSAAARAAKRAASPPAARKRARAASEGAAPRQPLPRGGAPAARRAEKKGARVSDWRWRNGEEQWAVGEEGAAEWRSLAQLEAAYGEGAAARMLRVWEEEEREAAGHSKAKPCYIFRRGGEALRAALFLLRLQMSIPWTMCKRSFDVKARRWVERLLWLGESSAPSQRGQRDLQALAALLQELAHHVLDECFREDFDAKRWHAELEVSLDHVLAKDLEASMRTGGRHFRSQSQPPASGAPQEPSGDEQEEAALRRLVQLAEEFASGIKWEGED</sequence>
<feature type="compositionally biased region" description="Basic and acidic residues" evidence="1">
    <location>
        <begin position="657"/>
        <end position="667"/>
    </location>
</feature>
<dbReference type="EMBL" id="JBGBPQ010000003">
    <property type="protein sequence ID" value="KAL1527091.1"/>
    <property type="molecule type" value="Genomic_DNA"/>
</dbReference>
<dbReference type="CDD" id="cd20404">
    <property type="entry name" value="Tudor_Agenet_AtEML-like"/>
    <property type="match status" value="1"/>
</dbReference>
<dbReference type="Gene3D" id="2.30.30.140">
    <property type="match status" value="2"/>
</dbReference>
<feature type="compositionally biased region" description="Basic and acidic residues" evidence="1">
    <location>
        <begin position="119"/>
        <end position="139"/>
    </location>
</feature>
<feature type="region of interest" description="Disordered" evidence="1">
    <location>
        <begin position="619"/>
        <end position="667"/>
    </location>
</feature>
<evidence type="ECO:0000256" key="1">
    <source>
        <dbReference type="SAM" id="MobiDB-lite"/>
    </source>
</evidence>
<feature type="compositionally biased region" description="Low complexity" evidence="1">
    <location>
        <begin position="619"/>
        <end position="630"/>
    </location>
</feature>
<gene>
    <name evidence="2" type="ORF">AB1Y20_015774</name>
</gene>
<dbReference type="SUPFAM" id="SSF63748">
    <property type="entry name" value="Tudor/PWWP/MBT"/>
    <property type="match status" value="1"/>
</dbReference>
<evidence type="ECO:0000313" key="3">
    <source>
        <dbReference type="Proteomes" id="UP001515480"/>
    </source>
</evidence>
<feature type="region of interest" description="Disordered" evidence="1">
    <location>
        <begin position="79"/>
        <end position="257"/>
    </location>
</feature>
<evidence type="ECO:0008006" key="4">
    <source>
        <dbReference type="Google" id="ProtNLM"/>
    </source>
</evidence>
<accession>A0AB34JYQ5</accession>
<dbReference type="InterPro" id="IPR036869">
    <property type="entry name" value="J_dom_sf"/>
</dbReference>